<reference evidence="1 2" key="1">
    <citation type="submission" date="2017-03" db="EMBL/GenBank/DDBJ databases">
        <authorList>
            <person name="Afonso C.L."/>
            <person name="Miller P.J."/>
            <person name="Scott M.A."/>
            <person name="Spackman E."/>
            <person name="Goraichik I."/>
            <person name="Dimitrov K.M."/>
            <person name="Suarez D.L."/>
            <person name="Swayne D.E."/>
        </authorList>
    </citation>
    <scope>NUCLEOTIDE SEQUENCE [LARGE SCALE GENOMIC DNA]</scope>
    <source>
        <strain evidence="1 2">CECT 7066</strain>
    </source>
</reference>
<dbReference type="EMBL" id="FWFV01000020">
    <property type="protein sequence ID" value="SLN71649.1"/>
    <property type="molecule type" value="Genomic_DNA"/>
</dbReference>
<proteinExistence type="predicted"/>
<evidence type="ECO:0000313" key="2">
    <source>
        <dbReference type="Proteomes" id="UP000193870"/>
    </source>
</evidence>
<dbReference type="RefSeq" id="WP_139215055.1">
    <property type="nucleotide sequence ID" value="NZ_FOPF01000020.1"/>
</dbReference>
<dbReference type="Proteomes" id="UP000193870">
    <property type="component" value="Unassembled WGS sequence"/>
</dbReference>
<sequence>MTRIWPPHCCVPAFVHAALVQHGVEFPFPETIPGLIGVRVDPSQDNPLKLALADAAHPPGIRGADAELEVNRMFADLELDLRLRRVRFDSLKAELWVDVLDAALSSGAAVGIGFDYNHFMGRTTPKAAAQHVLRVLYRDVGSLTLFDDSGEAKPATINADFQRVKSAVLSIRDGFWIINDRTRLDFPHVPMWQS</sequence>
<dbReference type="OrthoDB" id="10001643at2"/>
<dbReference type="STRING" id="315423.SAMN04488020_12021"/>
<gene>
    <name evidence="1" type="ORF">PAM7066_03681</name>
</gene>
<accession>A0A1Y5TTF6</accession>
<evidence type="ECO:0000313" key="1">
    <source>
        <dbReference type="EMBL" id="SLN71649.1"/>
    </source>
</evidence>
<organism evidence="1 2">
    <name type="scientific">Palleronia marisminoris</name>
    <dbReference type="NCBI Taxonomy" id="315423"/>
    <lineage>
        <taxon>Bacteria</taxon>
        <taxon>Pseudomonadati</taxon>
        <taxon>Pseudomonadota</taxon>
        <taxon>Alphaproteobacteria</taxon>
        <taxon>Rhodobacterales</taxon>
        <taxon>Roseobacteraceae</taxon>
        <taxon>Palleronia</taxon>
    </lineage>
</organism>
<dbReference type="AlphaFoldDB" id="A0A1Y5TTF6"/>
<protein>
    <submittedName>
        <fullName evidence="1">Uncharacterized protein</fullName>
    </submittedName>
</protein>
<keyword evidence="2" id="KW-1185">Reference proteome</keyword>
<name>A0A1Y5TTF6_9RHOB</name>